<proteinExistence type="inferred from homology"/>
<feature type="signal peptide" evidence="17">
    <location>
        <begin position="1"/>
        <end position="17"/>
    </location>
</feature>
<dbReference type="GO" id="GO:0005576">
    <property type="term" value="C:extracellular region"/>
    <property type="evidence" value="ECO:0007669"/>
    <property type="project" value="UniProtKB-SubCell"/>
</dbReference>
<evidence type="ECO:0000256" key="15">
    <source>
        <dbReference type="PROSITE-ProRule" id="PRU01356"/>
    </source>
</evidence>
<evidence type="ECO:0000256" key="3">
    <source>
        <dbReference type="ARBA" id="ARBA00010031"/>
    </source>
</evidence>
<evidence type="ECO:0000256" key="10">
    <source>
        <dbReference type="ARBA" id="ARBA00023004"/>
    </source>
</evidence>
<reference evidence="19" key="1">
    <citation type="journal article" date="2021" name="Nat. Commun.">
        <title>Genetic determinants of endophytism in the Arabidopsis root mycobiome.</title>
        <authorList>
            <person name="Mesny F."/>
            <person name="Miyauchi S."/>
            <person name="Thiergart T."/>
            <person name="Pickel B."/>
            <person name="Atanasova L."/>
            <person name="Karlsson M."/>
            <person name="Huettel B."/>
            <person name="Barry K.W."/>
            <person name="Haridas S."/>
            <person name="Chen C."/>
            <person name="Bauer D."/>
            <person name="Andreopoulos W."/>
            <person name="Pangilinan J."/>
            <person name="LaButti K."/>
            <person name="Riley R."/>
            <person name="Lipzen A."/>
            <person name="Clum A."/>
            <person name="Drula E."/>
            <person name="Henrissat B."/>
            <person name="Kohler A."/>
            <person name="Grigoriev I.V."/>
            <person name="Martin F.M."/>
            <person name="Hacquard S."/>
        </authorList>
    </citation>
    <scope>NUCLEOTIDE SEQUENCE</scope>
    <source>
        <strain evidence="19">MPI-SDFR-AT-0117</strain>
    </source>
</reference>
<gene>
    <name evidence="19" type="ORF">F5X68DRAFT_186398</name>
</gene>
<feature type="compositionally biased region" description="Low complexity" evidence="16">
    <location>
        <begin position="142"/>
        <end position="153"/>
    </location>
</feature>
<evidence type="ECO:0000256" key="1">
    <source>
        <dbReference type="ARBA" id="ARBA00004609"/>
    </source>
</evidence>
<keyword evidence="8 15" id="KW-0479">Metal-binding</keyword>
<evidence type="ECO:0000256" key="11">
    <source>
        <dbReference type="ARBA" id="ARBA00023136"/>
    </source>
</evidence>
<evidence type="ECO:0000256" key="7">
    <source>
        <dbReference type="ARBA" id="ARBA00022622"/>
    </source>
</evidence>
<comment type="caution">
    <text evidence="19">The sequence shown here is derived from an EMBL/GenBank/DDBJ whole genome shotgun (WGS) entry which is preliminary data.</text>
</comment>
<comment type="subcellular location">
    <subcellularLocation>
        <location evidence="1">Cell membrane</location>
        <topology evidence="1">Lipid-anchor</topology>
        <topology evidence="1">GPI-anchor</topology>
    </subcellularLocation>
    <subcellularLocation>
        <location evidence="2">Secreted</location>
    </subcellularLocation>
</comment>
<evidence type="ECO:0000256" key="14">
    <source>
        <dbReference type="ARBA" id="ARBA00023288"/>
    </source>
</evidence>
<feature type="region of interest" description="Disordered" evidence="16">
    <location>
        <begin position="142"/>
        <end position="201"/>
    </location>
</feature>
<dbReference type="GO" id="GO:0005886">
    <property type="term" value="C:plasma membrane"/>
    <property type="evidence" value="ECO:0007669"/>
    <property type="project" value="UniProtKB-SubCell"/>
</dbReference>
<keyword evidence="20" id="KW-1185">Reference proteome</keyword>
<keyword evidence="11" id="KW-0472">Membrane</keyword>
<dbReference type="EMBL" id="JAGSXJ010000001">
    <property type="protein sequence ID" value="KAH6697491.1"/>
    <property type="molecule type" value="Genomic_DNA"/>
</dbReference>
<dbReference type="Pfam" id="PF05730">
    <property type="entry name" value="CFEM"/>
    <property type="match status" value="1"/>
</dbReference>
<evidence type="ECO:0000313" key="19">
    <source>
        <dbReference type="EMBL" id="KAH6697491.1"/>
    </source>
</evidence>
<feature type="compositionally biased region" description="Low complexity" evidence="16">
    <location>
        <begin position="164"/>
        <end position="173"/>
    </location>
</feature>
<evidence type="ECO:0000313" key="20">
    <source>
        <dbReference type="Proteomes" id="UP000770015"/>
    </source>
</evidence>
<keyword evidence="14" id="KW-0449">Lipoprotein</keyword>
<evidence type="ECO:0000256" key="5">
    <source>
        <dbReference type="ARBA" id="ARBA00022525"/>
    </source>
</evidence>
<dbReference type="PANTHER" id="PTHR37928:SF2">
    <property type="entry name" value="GPI ANCHORED CFEM DOMAIN PROTEIN (AFU_ORTHOLOGUE AFUA_6G10580)"/>
    <property type="match status" value="1"/>
</dbReference>
<keyword evidence="6 15" id="KW-0349">Heme</keyword>
<keyword evidence="5" id="KW-0964">Secreted</keyword>
<evidence type="ECO:0000256" key="4">
    <source>
        <dbReference type="ARBA" id="ARBA00022475"/>
    </source>
</evidence>
<dbReference type="InterPro" id="IPR008427">
    <property type="entry name" value="Extracellular_membr_CFEM_dom"/>
</dbReference>
<organism evidence="19 20">
    <name type="scientific">Plectosphaerella plurivora</name>
    <dbReference type="NCBI Taxonomy" id="936078"/>
    <lineage>
        <taxon>Eukaryota</taxon>
        <taxon>Fungi</taxon>
        <taxon>Dikarya</taxon>
        <taxon>Ascomycota</taxon>
        <taxon>Pezizomycotina</taxon>
        <taxon>Sordariomycetes</taxon>
        <taxon>Hypocreomycetidae</taxon>
        <taxon>Glomerellales</taxon>
        <taxon>Plectosphaerellaceae</taxon>
        <taxon>Plectosphaerella</taxon>
    </lineage>
</organism>
<dbReference type="AlphaFoldDB" id="A0A9P8VPS5"/>
<dbReference type="Proteomes" id="UP000770015">
    <property type="component" value="Unassembled WGS sequence"/>
</dbReference>
<dbReference type="GO" id="GO:0098552">
    <property type="term" value="C:side of membrane"/>
    <property type="evidence" value="ECO:0007669"/>
    <property type="project" value="UniProtKB-KW"/>
</dbReference>
<keyword evidence="13" id="KW-0325">Glycoprotein</keyword>
<dbReference type="GO" id="GO:0046872">
    <property type="term" value="F:metal ion binding"/>
    <property type="evidence" value="ECO:0007669"/>
    <property type="project" value="UniProtKB-UniRule"/>
</dbReference>
<keyword evidence="12 15" id="KW-1015">Disulfide bond</keyword>
<evidence type="ECO:0000256" key="8">
    <source>
        <dbReference type="ARBA" id="ARBA00022723"/>
    </source>
</evidence>
<feature type="domain" description="CFEM" evidence="18">
    <location>
        <begin position="1"/>
        <end position="116"/>
    </location>
</feature>
<keyword evidence="7" id="KW-0336">GPI-anchor</keyword>
<comment type="caution">
    <text evidence="15">Lacks conserved residue(s) required for the propagation of feature annotation.</text>
</comment>
<comment type="similarity">
    <text evidence="3">Belongs to the RBT5 family.</text>
</comment>
<evidence type="ECO:0000256" key="6">
    <source>
        <dbReference type="ARBA" id="ARBA00022617"/>
    </source>
</evidence>
<name>A0A9P8VPS5_9PEZI</name>
<feature type="disulfide bond" evidence="15">
    <location>
        <begin position="40"/>
        <end position="47"/>
    </location>
</feature>
<keyword evidence="4" id="KW-1003">Cell membrane</keyword>
<evidence type="ECO:0000256" key="2">
    <source>
        <dbReference type="ARBA" id="ARBA00004613"/>
    </source>
</evidence>
<accession>A0A9P8VPS5</accession>
<dbReference type="InterPro" id="IPR051735">
    <property type="entry name" value="CFEM_domain"/>
</dbReference>
<feature type="compositionally biased region" description="Low complexity" evidence="16">
    <location>
        <begin position="181"/>
        <end position="201"/>
    </location>
</feature>
<feature type="binding site" description="axial binding residue" evidence="15">
    <location>
        <position position="44"/>
    </location>
    <ligand>
        <name>heme</name>
        <dbReference type="ChEBI" id="CHEBI:30413"/>
    </ligand>
    <ligandPart>
        <name>Fe</name>
        <dbReference type="ChEBI" id="CHEBI:18248"/>
    </ligandPart>
</feature>
<sequence length="222" mass="21343">MKYILALAATAVGLVAAQDFTGQPECAVNCLREFIPQIGCALDDTGCQCNSENQARLQPLITPCFLANCNATELSQAVTAASTACAAFLATASGGVPVSGTPTGGSSSSAAGSSSSASGTGNALSSLISSITNAASSALESATATGSESASETGSDDSSESESRSVSLSTFTSDGSTFVQTTTPTETAEEGGASSTTGGNGAAATAAPLAGMAIAAIIAAAL</sequence>
<feature type="chain" id="PRO_5040251237" description="CFEM domain-containing protein" evidence="17">
    <location>
        <begin position="18"/>
        <end position="222"/>
    </location>
</feature>
<dbReference type="PROSITE" id="PS52012">
    <property type="entry name" value="CFEM"/>
    <property type="match status" value="1"/>
</dbReference>
<dbReference type="PANTHER" id="PTHR37928">
    <property type="entry name" value="CFEM DOMAIN PROTEIN (AFU_ORTHOLOGUE AFUA_6G14090)"/>
    <property type="match status" value="1"/>
</dbReference>
<keyword evidence="10 15" id="KW-0408">Iron</keyword>
<evidence type="ECO:0000259" key="18">
    <source>
        <dbReference type="PROSITE" id="PS52012"/>
    </source>
</evidence>
<evidence type="ECO:0000256" key="17">
    <source>
        <dbReference type="SAM" id="SignalP"/>
    </source>
</evidence>
<protein>
    <recommendedName>
        <fullName evidence="18">CFEM domain-containing protein</fullName>
    </recommendedName>
</protein>
<keyword evidence="9 17" id="KW-0732">Signal</keyword>
<evidence type="ECO:0000256" key="12">
    <source>
        <dbReference type="ARBA" id="ARBA00023157"/>
    </source>
</evidence>
<evidence type="ECO:0000256" key="13">
    <source>
        <dbReference type="ARBA" id="ARBA00023180"/>
    </source>
</evidence>
<dbReference type="OrthoDB" id="3559948at2759"/>
<evidence type="ECO:0000256" key="16">
    <source>
        <dbReference type="SAM" id="MobiDB-lite"/>
    </source>
</evidence>
<evidence type="ECO:0000256" key="9">
    <source>
        <dbReference type="ARBA" id="ARBA00022729"/>
    </source>
</evidence>